<sequence length="239" mass="27771">MMSFSSCEKDSKDANVIVDRSIEVSGGELFKKSTIAFDFRGRRYAARRYGGGFSLSRLIINSQDSIYDVLDNNSFTRFANGQKMELEDSLVNKLKASVNSVHYFSVLPYGLNDRAVNKTYLNEVEIKGRSYFKIKVTFNEDGGGEDFDDEFIYWIDNKNFKVDYLAYSYNENKGKGYRFREAYNERYLSGIRFVDYNNYKPRNNEINLHDLDILFEKNELDLLSKIELKNITVSTEATQ</sequence>
<protein>
    <recommendedName>
        <fullName evidence="3">Deoxyribose-phosphate aldolase</fullName>
    </recommendedName>
</protein>
<comment type="caution">
    <text evidence="1">The sequence shown here is derived from an EMBL/GenBank/DDBJ whole genome shotgun (WGS) entry which is preliminary data.</text>
</comment>
<dbReference type="Pfam" id="PF20113">
    <property type="entry name" value="DUF6503"/>
    <property type="match status" value="1"/>
</dbReference>
<dbReference type="Proteomes" id="UP001501433">
    <property type="component" value="Unassembled WGS sequence"/>
</dbReference>
<name>A0ABP9CKH7_9FLAO</name>
<organism evidence="1 2">
    <name type="scientific">Litoribaculum gwangyangense</name>
    <dbReference type="NCBI Taxonomy" id="1130722"/>
    <lineage>
        <taxon>Bacteria</taxon>
        <taxon>Pseudomonadati</taxon>
        <taxon>Bacteroidota</taxon>
        <taxon>Flavobacteriia</taxon>
        <taxon>Flavobacteriales</taxon>
        <taxon>Flavobacteriaceae</taxon>
        <taxon>Litoribaculum</taxon>
    </lineage>
</organism>
<proteinExistence type="predicted"/>
<evidence type="ECO:0000313" key="1">
    <source>
        <dbReference type="EMBL" id="GAA4811217.1"/>
    </source>
</evidence>
<dbReference type="EMBL" id="BAABJW010000002">
    <property type="protein sequence ID" value="GAA4811217.1"/>
    <property type="molecule type" value="Genomic_DNA"/>
</dbReference>
<accession>A0ABP9CKH7</accession>
<evidence type="ECO:0000313" key="2">
    <source>
        <dbReference type="Proteomes" id="UP001501433"/>
    </source>
</evidence>
<dbReference type="InterPro" id="IPR045444">
    <property type="entry name" value="DUF6503"/>
</dbReference>
<evidence type="ECO:0008006" key="3">
    <source>
        <dbReference type="Google" id="ProtNLM"/>
    </source>
</evidence>
<reference evidence="2" key="1">
    <citation type="journal article" date="2019" name="Int. J. Syst. Evol. Microbiol.">
        <title>The Global Catalogue of Microorganisms (GCM) 10K type strain sequencing project: providing services to taxonomists for standard genome sequencing and annotation.</title>
        <authorList>
            <consortium name="The Broad Institute Genomics Platform"/>
            <consortium name="The Broad Institute Genome Sequencing Center for Infectious Disease"/>
            <person name="Wu L."/>
            <person name="Ma J."/>
        </authorList>
    </citation>
    <scope>NUCLEOTIDE SEQUENCE [LARGE SCALE GENOMIC DNA]</scope>
    <source>
        <strain evidence="2">JCM 18325</strain>
    </source>
</reference>
<gene>
    <name evidence="1" type="ORF">GCM10023330_18070</name>
</gene>
<keyword evidence="2" id="KW-1185">Reference proteome</keyword>